<evidence type="ECO:0000256" key="2">
    <source>
        <dbReference type="ARBA" id="ARBA00022737"/>
    </source>
</evidence>
<comment type="caution">
    <text evidence="3">The sequence shown here is derived from an EMBL/GenBank/DDBJ whole genome shotgun (WGS) entry which is preliminary data.</text>
</comment>
<keyword evidence="1" id="KW-0433">Leucine-rich repeat</keyword>
<evidence type="ECO:0000313" key="4">
    <source>
        <dbReference type="Proteomes" id="UP000036097"/>
    </source>
</evidence>
<evidence type="ECO:0000313" key="3">
    <source>
        <dbReference type="EMBL" id="KLV05205.1"/>
    </source>
</evidence>
<proteinExistence type="predicted"/>
<dbReference type="PATRIC" id="fig|1195763.3.peg.2650"/>
<accession>A0A0J1H061</accession>
<gene>
    <name evidence="3" type="ORF">ABT56_12545</name>
</gene>
<dbReference type="AlphaFoldDB" id="A0A0J1H061"/>
<dbReference type="Pfam" id="PF12799">
    <property type="entry name" value="LRR_4"/>
    <property type="match status" value="1"/>
</dbReference>
<dbReference type="Gene3D" id="2.60.40.2390">
    <property type="match status" value="1"/>
</dbReference>
<evidence type="ECO:0000256" key="1">
    <source>
        <dbReference type="ARBA" id="ARBA00022614"/>
    </source>
</evidence>
<dbReference type="InterPro" id="IPR032675">
    <property type="entry name" value="LRR_dom_sf"/>
</dbReference>
<dbReference type="InterPro" id="IPR001611">
    <property type="entry name" value="Leu-rich_rpt"/>
</dbReference>
<dbReference type="STRING" id="1195763.ABT56_12545"/>
<organism evidence="3 4">
    <name type="scientific">Photobacterium aquae</name>
    <dbReference type="NCBI Taxonomy" id="1195763"/>
    <lineage>
        <taxon>Bacteria</taxon>
        <taxon>Pseudomonadati</taxon>
        <taxon>Pseudomonadota</taxon>
        <taxon>Gammaproteobacteria</taxon>
        <taxon>Vibrionales</taxon>
        <taxon>Vibrionaceae</taxon>
        <taxon>Photobacterium</taxon>
    </lineage>
</organism>
<name>A0A0J1H061_9GAMM</name>
<dbReference type="SUPFAM" id="SSF52058">
    <property type="entry name" value="L domain-like"/>
    <property type="match status" value="1"/>
</dbReference>
<dbReference type="PANTHER" id="PTHR47566">
    <property type="match status" value="1"/>
</dbReference>
<dbReference type="EMBL" id="LDOT01000015">
    <property type="protein sequence ID" value="KLV05205.1"/>
    <property type="molecule type" value="Genomic_DNA"/>
</dbReference>
<reference evidence="3 4" key="1">
    <citation type="submission" date="2015-05" db="EMBL/GenBank/DDBJ databases">
        <title>Photobacterium galathea sp. nov.</title>
        <authorList>
            <person name="Machado H."/>
            <person name="Gram L."/>
        </authorList>
    </citation>
    <scope>NUCLEOTIDE SEQUENCE [LARGE SCALE GENOMIC DNA]</scope>
    <source>
        <strain evidence="3 4">CGMCC 1.12159</strain>
    </source>
</reference>
<dbReference type="Gene3D" id="3.80.10.10">
    <property type="entry name" value="Ribonuclease Inhibitor"/>
    <property type="match status" value="2"/>
</dbReference>
<dbReference type="PANTHER" id="PTHR47566:SF1">
    <property type="entry name" value="PROTEIN NUD1"/>
    <property type="match status" value="1"/>
</dbReference>
<dbReference type="InterPro" id="IPR052574">
    <property type="entry name" value="CDIRP"/>
</dbReference>
<dbReference type="Pfam" id="PF13516">
    <property type="entry name" value="LRR_6"/>
    <property type="match status" value="1"/>
</dbReference>
<dbReference type="OrthoDB" id="5828788at2"/>
<dbReference type="SMART" id="SM00369">
    <property type="entry name" value="LRR_TYP"/>
    <property type="match status" value="2"/>
</dbReference>
<sequence>MIGHVGFLSESQRPKLLLLKQKLKMKRPLLNSSLVALIPALLQGCSSAQTPHSPSFISDIEFTDPTFAQCISHSNAKDLTDITQLDCSSWGIHSVDEIRLMPNLQILRLSNNRIKSIDTSANQNLQELVLSDNPITDIDVSHNHQLTKLFLSNARLTSVDVSHNPLLEALMVGNNDLTEIDVSNNLRLKRLNIDDNKITSVNLKGLDQLTAMYAYKNPISALDVSGNTALKDLGISRHHLTELDLSHNPHLRSLNVTTGELQALDLSHNPKLLDLRASNNTLDSITLPTSASLRYINVQKNNLTALDTSTVSALTELHAGQNKLSSVNLGTADNLKTISLNHNQLTQLDLSSLTNPESIVLFNNPLETIKLPIDFNRNTLSADNTPWAQHHAVAPAENPEIEVLGAGFISQHNGRFEVVGPALVLADIGDYVGMQYSVRLPQNADGKKQLPRQFAITVRVTHPTITPPNGGKPFTVSSWGDNMYLNDYNLAMWQFTENWELVEGKWLFEVIYQDKVVAKEAILVQKVM</sequence>
<dbReference type="Proteomes" id="UP000036097">
    <property type="component" value="Unassembled WGS sequence"/>
</dbReference>
<dbReference type="Pfam" id="PF00560">
    <property type="entry name" value="LRR_1"/>
    <property type="match status" value="1"/>
</dbReference>
<dbReference type="GO" id="GO:0035591">
    <property type="term" value="F:signaling adaptor activity"/>
    <property type="evidence" value="ECO:0007669"/>
    <property type="project" value="TreeGrafter"/>
</dbReference>
<keyword evidence="4" id="KW-1185">Reference proteome</keyword>
<dbReference type="InterPro" id="IPR003591">
    <property type="entry name" value="Leu-rich_rpt_typical-subtyp"/>
</dbReference>
<dbReference type="InterPro" id="IPR025875">
    <property type="entry name" value="Leu-rich_rpt_4"/>
</dbReference>
<dbReference type="PROSITE" id="PS51450">
    <property type="entry name" value="LRR"/>
    <property type="match status" value="3"/>
</dbReference>
<keyword evidence="2" id="KW-0677">Repeat</keyword>
<protein>
    <submittedName>
        <fullName evidence="3">Uncharacterized protein</fullName>
    </submittedName>
</protein>